<keyword evidence="2" id="KW-1185">Reference proteome</keyword>
<dbReference type="EMBL" id="JAVCWF010000001">
    <property type="protein sequence ID" value="MDQ7938079.1"/>
    <property type="molecule type" value="Genomic_DNA"/>
</dbReference>
<name>A0ABU1AAU4_9LACO</name>
<reference evidence="1 2" key="1">
    <citation type="journal article" date="2023" name="Int. J. Syst. Evol. Microbiol.">
        <title>Lactiplantibacillus brownii sp. nov., a novel psychrotolerant species isolated from sauerkraut.</title>
        <authorList>
            <person name="Heng Y.C."/>
            <person name="Silvaraju S."/>
            <person name="Lee J.K.Y."/>
            <person name="Kittelmann S."/>
        </authorList>
    </citation>
    <scope>NUCLEOTIDE SEQUENCE [LARGE SCALE GENOMIC DNA]</scope>
    <source>
        <strain evidence="1 2">WILCCON 0030</strain>
    </source>
</reference>
<organism evidence="1 2">
    <name type="scientific">Lactiplantibacillus brownii</name>
    <dbReference type="NCBI Taxonomy" id="3069269"/>
    <lineage>
        <taxon>Bacteria</taxon>
        <taxon>Bacillati</taxon>
        <taxon>Bacillota</taxon>
        <taxon>Bacilli</taxon>
        <taxon>Lactobacillales</taxon>
        <taxon>Lactobacillaceae</taxon>
        <taxon>Lactiplantibacillus</taxon>
    </lineage>
</organism>
<gene>
    <name evidence="1" type="ORF">RA086_10705</name>
</gene>
<comment type="caution">
    <text evidence="1">The sequence shown here is derived from an EMBL/GenBank/DDBJ whole genome shotgun (WGS) entry which is preliminary data.</text>
</comment>
<proteinExistence type="predicted"/>
<evidence type="ECO:0000313" key="1">
    <source>
        <dbReference type="EMBL" id="MDQ7938079.1"/>
    </source>
</evidence>
<protein>
    <submittedName>
        <fullName evidence="1">Uncharacterized protein</fullName>
    </submittedName>
</protein>
<accession>A0ABU1AAU4</accession>
<dbReference type="RefSeq" id="WP_308703781.1">
    <property type="nucleotide sequence ID" value="NZ_AP027463.1"/>
</dbReference>
<dbReference type="Proteomes" id="UP001227831">
    <property type="component" value="Unassembled WGS sequence"/>
</dbReference>
<evidence type="ECO:0000313" key="2">
    <source>
        <dbReference type="Proteomes" id="UP001227831"/>
    </source>
</evidence>
<sequence length="64" mass="7199">MHAAYPDAEWSERGVQDMVTTDQGFDLIWLSRNAATANTKIQAANPKTKVQRVDPWLNANDIKV</sequence>